<keyword evidence="1" id="KW-0678">Repressor</keyword>
<dbReference type="Gene3D" id="1.10.357.10">
    <property type="entry name" value="Tetracycline Repressor, domain 2"/>
    <property type="match status" value="1"/>
</dbReference>
<dbReference type="InterPro" id="IPR036271">
    <property type="entry name" value="Tet_transcr_reg_TetR-rel_C_sf"/>
</dbReference>
<accession>A0A7X6MD16</accession>
<evidence type="ECO:0000256" key="5">
    <source>
        <dbReference type="PROSITE-ProRule" id="PRU00335"/>
    </source>
</evidence>
<dbReference type="Pfam" id="PF13977">
    <property type="entry name" value="TetR_C_6"/>
    <property type="match status" value="1"/>
</dbReference>
<proteinExistence type="predicted"/>
<reference evidence="7 8" key="1">
    <citation type="submission" date="2020-04" db="EMBL/GenBank/DDBJ databases">
        <title>MicrobeNet Type strains.</title>
        <authorList>
            <person name="Nicholson A.C."/>
        </authorList>
    </citation>
    <scope>NUCLEOTIDE SEQUENCE [LARGE SCALE GENOMIC DNA]</scope>
    <source>
        <strain evidence="7 8">ATCC 23612</strain>
    </source>
</reference>
<evidence type="ECO:0000256" key="1">
    <source>
        <dbReference type="ARBA" id="ARBA00022491"/>
    </source>
</evidence>
<keyword evidence="8" id="KW-1185">Reference proteome</keyword>
<dbReference type="InterPro" id="IPR039538">
    <property type="entry name" value="BetI_C"/>
</dbReference>
<evidence type="ECO:0000256" key="2">
    <source>
        <dbReference type="ARBA" id="ARBA00023015"/>
    </source>
</evidence>
<dbReference type="EMBL" id="JAAXPG010000013">
    <property type="protein sequence ID" value="NKY99027.1"/>
    <property type="molecule type" value="Genomic_DNA"/>
</dbReference>
<dbReference type="PANTHER" id="PTHR30055">
    <property type="entry name" value="HTH-TYPE TRANSCRIPTIONAL REGULATOR RUTR"/>
    <property type="match status" value="1"/>
</dbReference>
<feature type="domain" description="HTH tetR-type" evidence="6">
    <location>
        <begin position="8"/>
        <end position="68"/>
    </location>
</feature>
<dbReference type="GO" id="GO:0003700">
    <property type="term" value="F:DNA-binding transcription factor activity"/>
    <property type="evidence" value="ECO:0007669"/>
    <property type="project" value="TreeGrafter"/>
</dbReference>
<dbReference type="InterPro" id="IPR009057">
    <property type="entry name" value="Homeodomain-like_sf"/>
</dbReference>
<dbReference type="PANTHER" id="PTHR30055:SF234">
    <property type="entry name" value="HTH-TYPE TRANSCRIPTIONAL REGULATOR BETI"/>
    <property type="match status" value="1"/>
</dbReference>
<dbReference type="SUPFAM" id="SSF46689">
    <property type="entry name" value="Homeodomain-like"/>
    <property type="match status" value="1"/>
</dbReference>
<dbReference type="SUPFAM" id="SSF48498">
    <property type="entry name" value="Tetracyclin repressor-like, C-terminal domain"/>
    <property type="match status" value="1"/>
</dbReference>
<comment type="caution">
    <text evidence="7">The sequence shown here is derived from an EMBL/GenBank/DDBJ whole genome shotgun (WGS) entry which is preliminary data.</text>
</comment>
<dbReference type="AlphaFoldDB" id="A0A7X6MD16"/>
<dbReference type="InterPro" id="IPR001647">
    <property type="entry name" value="HTH_TetR"/>
</dbReference>
<dbReference type="InterPro" id="IPR050109">
    <property type="entry name" value="HTH-type_TetR-like_transc_reg"/>
</dbReference>
<evidence type="ECO:0000313" key="8">
    <source>
        <dbReference type="Proteomes" id="UP000553209"/>
    </source>
</evidence>
<keyword evidence="2" id="KW-0805">Transcription regulation</keyword>
<dbReference type="RefSeq" id="WP_061079342.1">
    <property type="nucleotide sequence ID" value="NZ_JAAXPG010000013.1"/>
</dbReference>
<dbReference type="Pfam" id="PF00440">
    <property type="entry name" value="TetR_N"/>
    <property type="match status" value="1"/>
</dbReference>
<sequence length="206" mass="22413">MARTADHEERRRQVARALLSAVGERGLARTTLADVADQAGVSVGLVQRYFRTKSQLLRFGVEYLYKQGADRLTAVGADGPPIASARDWISRAARTLLPLDDERRAELTVWLEFLPTTMTDPEMSRLHRDTTADLVGVFAQAMDEAVRRGELPPGTDTPAEAAGLVALVDGLTVHHLITGDDSFSESAVRTALATHLDRLFPAPEGP</sequence>
<dbReference type="Proteomes" id="UP000553209">
    <property type="component" value="Unassembled WGS sequence"/>
</dbReference>
<evidence type="ECO:0000256" key="4">
    <source>
        <dbReference type="ARBA" id="ARBA00023163"/>
    </source>
</evidence>
<evidence type="ECO:0000259" key="6">
    <source>
        <dbReference type="PROSITE" id="PS50977"/>
    </source>
</evidence>
<dbReference type="PROSITE" id="PS50977">
    <property type="entry name" value="HTH_TETR_2"/>
    <property type="match status" value="1"/>
</dbReference>
<evidence type="ECO:0000313" key="7">
    <source>
        <dbReference type="EMBL" id="NKY99027.1"/>
    </source>
</evidence>
<organism evidence="7 8">
    <name type="scientific">Nocardiopsis alborubida</name>
    <dbReference type="NCBI Taxonomy" id="146802"/>
    <lineage>
        <taxon>Bacteria</taxon>
        <taxon>Bacillati</taxon>
        <taxon>Actinomycetota</taxon>
        <taxon>Actinomycetes</taxon>
        <taxon>Streptosporangiales</taxon>
        <taxon>Nocardiopsidaceae</taxon>
        <taxon>Nocardiopsis</taxon>
    </lineage>
</organism>
<keyword evidence="3 5" id="KW-0238">DNA-binding</keyword>
<gene>
    <name evidence="7" type="ORF">HGB44_15355</name>
</gene>
<keyword evidence="4" id="KW-0804">Transcription</keyword>
<dbReference type="GO" id="GO:0000976">
    <property type="term" value="F:transcription cis-regulatory region binding"/>
    <property type="evidence" value="ECO:0007669"/>
    <property type="project" value="TreeGrafter"/>
</dbReference>
<protein>
    <submittedName>
        <fullName evidence="7">TetR family transcriptional regulator</fullName>
    </submittedName>
</protein>
<feature type="DNA-binding region" description="H-T-H motif" evidence="5">
    <location>
        <begin position="31"/>
        <end position="50"/>
    </location>
</feature>
<name>A0A7X6MD16_9ACTN</name>
<evidence type="ECO:0000256" key="3">
    <source>
        <dbReference type="ARBA" id="ARBA00023125"/>
    </source>
</evidence>